<proteinExistence type="predicted"/>
<name>A0A7W1XB66_9BACL</name>
<dbReference type="AlphaFoldDB" id="A0A7W1XB66"/>
<comment type="caution">
    <text evidence="2">The sequence shown here is derived from an EMBL/GenBank/DDBJ whole genome shotgun (WGS) entry which is preliminary data.</text>
</comment>
<organism evidence="2 3">
    <name type="scientific">Thermoactinomyces daqus</name>
    <dbReference type="NCBI Taxonomy" id="1329516"/>
    <lineage>
        <taxon>Bacteria</taxon>
        <taxon>Bacillati</taxon>
        <taxon>Bacillota</taxon>
        <taxon>Bacilli</taxon>
        <taxon>Bacillales</taxon>
        <taxon>Thermoactinomycetaceae</taxon>
        <taxon>Thermoactinomyces</taxon>
    </lineage>
</organism>
<dbReference type="PANTHER" id="PTHR37692:SF1">
    <property type="entry name" value="DUF420 DOMAIN-CONTAINING PROTEIN"/>
    <property type="match status" value="1"/>
</dbReference>
<reference evidence="2 3" key="1">
    <citation type="submission" date="2020-07" db="EMBL/GenBank/DDBJ databases">
        <authorList>
            <person name="Feng H."/>
        </authorList>
    </citation>
    <scope>NUCLEOTIDE SEQUENCE [LARGE SCALE GENOMIC DNA]</scope>
    <source>
        <strain evidence="3">s-11</strain>
    </source>
</reference>
<dbReference type="Pfam" id="PF04238">
    <property type="entry name" value="DUF420"/>
    <property type="match status" value="1"/>
</dbReference>
<feature type="transmembrane region" description="Helical" evidence="1">
    <location>
        <begin position="56"/>
        <end position="79"/>
    </location>
</feature>
<keyword evidence="1" id="KW-0472">Membrane</keyword>
<evidence type="ECO:0000313" key="2">
    <source>
        <dbReference type="EMBL" id="MBA4543384.1"/>
    </source>
</evidence>
<feature type="transmembrane region" description="Helical" evidence="1">
    <location>
        <begin position="99"/>
        <end position="118"/>
    </location>
</feature>
<keyword evidence="1" id="KW-0812">Transmembrane</keyword>
<dbReference type="InterPro" id="IPR007352">
    <property type="entry name" value="DUF420"/>
</dbReference>
<sequence>MAIGWVMIRRGNVKVHRRLMIASVIFAAGFFALYMYRTMFLGNVPFGGPHYLLPYYTAFLTFHITVTSIAPILAVITLYFAYKKRFDRHRAFGRWTARIWFVGAITAITTYLILFVIYPANTTTDLFRAYWGF</sequence>
<keyword evidence="3" id="KW-1185">Reference proteome</keyword>
<evidence type="ECO:0000313" key="3">
    <source>
        <dbReference type="Proteomes" id="UP000530514"/>
    </source>
</evidence>
<feature type="transmembrane region" description="Helical" evidence="1">
    <location>
        <begin position="19"/>
        <end position="36"/>
    </location>
</feature>
<accession>A0A7W1XB66</accession>
<gene>
    <name evidence="2" type="ORF">H1164_10800</name>
</gene>
<protein>
    <submittedName>
        <fullName evidence="2">DUF420 domain-containing protein</fullName>
    </submittedName>
</protein>
<dbReference type="EMBL" id="JACEIP010000015">
    <property type="protein sequence ID" value="MBA4543384.1"/>
    <property type="molecule type" value="Genomic_DNA"/>
</dbReference>
<dbReference type="Proteomes" id="UP000530514">
    <property type="component" value="Unassembled WGS sequence"/>
</dbReference>
<dbReference type="PANTHER" id="PTHR37692">
    <property type="entry name" value="HYPOTHETICAL MEMBRANE SPANNING PROTEIN"/>
    <property type="match status" value="1"/>
</dbReference>
<keyword evidence="1" id="KW-1133">Transmembrane helix</keyword>
<evidence type="ECO:0000256" key="1">
    <source>
        <dbReference type="SAM" id="Phobius"/>
    </source>
</evidence>